<dbReference type="AlphaFoldDB" id="A0A2M9ZW48"/>
<comment type="caution">
    <text evidence="2">The sequence shown here is derived from an EMBL/GenBank/DDBJ whole genome shotgun (WGS) entry which is preliminary data.</text>
</comment>
<name>A0A2M9ZW48_9LEPT</name>
<feature type="transmembrane region" description="Helical" evidence="1">
    <location>
        <begin position="101"/>
        <end position="120"/>
    </location>
</feature>
<keyword evidence="3" id="KW-1185">Reference proteome</keyword>
<organism evidence="2 3">
    <name type="scientific">Leptospira neocaledonica</name>
    <dbReference type="NCBI Taxonomy" id="2023192"/>
    <lineage>
        <taxon>Bacteria</taxon>
        <taxon>Pseudomonadati</taxon>
        <taxon>Spirochaetota</taxon>
        <taxon>Spirochaetia</taxon>
        <taxon>Leptospirales</taxon>
        <taxon>Leptospiraceae</taxon>
        <taxon>Leptospira</taxon>
    </lineage>
</organism>
<evidence type="ECO:0000313" key="3">
    <source>
        <dbReference type="Proteomes" id="UP000231843"/>
    </source>
</evidence>
<feature type="transmembrane region" description="Helical" evidence="1">
    <location>
        <begin position="12"/>
        <end position="33"/>
    </location>
</feature>
<keyword evidence="1" id="KW-1133">Transmembrane helix</keyword>
<dbReference type="Proteomes" id="UP000231843">
    <property type="component" value="Unassembled WGS sequence"/>
</dbReference>
<sequence length="122" mass="14381">MLGFGEDAGKYYFRLWIGFLSNMLSLFLIAYAFALLGNDKSENIYHQYIKPCILSFSLFGIIRIVHSLVACEFWELFYSEKEIKKIFEQYGRAENIRNQKLLWHLTPGVLIYTIPIITIWNT</sequence>
<protein>
    <submittedName>
        <fullName evidence="2">Uncharacterized protein</fullName>
    </submittedName>
</protein>
<accession>A0A2M9ZW48</accession>
<gene>
    <name evidence="2" type="ORF">CH365_12960</name>
</gene>
<evidence type="ECO:0000313" key="2">
    <source>
        <dbReference type="EMBL" id="PJZ76298.1"/>
    </source>
</evidence>
<proteinExistence type="predicted"/>
<dbReference type="EMBL" id="NPEA01000007">
    <property type="protein sequence ID" value="PJZ76298.1"/>
    <property type="molecule type" value="Genomic_DNA"/>
</dbReference>
<reference evidence="2 3" key="1">
    <citation type="submission" date="2017-07" db="EMBL/GenBank/DDBJ databases">
        <title>Leptospira spp. isolated from tropical soils.</title>
        <authorList>
            <person name="Thibeaux R."/>
            <person name="Iraola G."/>
            <person name="Ferres I."/>
            <person name="Bierque E."/>
            <person name="Girault D."/>
            <person name="Soupe-Gilbert M.-E."/>
            <person name="Picardeau M."/>
            <person name="Goarant C."/>
        </authorList>
    </citation>
    <scope>NUCLEOTIDE SEQUENCE [LARGE SCALE GENOMIC DNA]</scope>
    <source>
        <strain evidence="2 3">ES4-C-A1</strain>
    </source>
</reference>
<keyword evidence="1" id="KW-0812">Transmembrane</keyword>
<evidence type="ECO:0000256" key="1">
    <source>
        <dbReference type="SAM" id="Phobius"/>
    </source>
</evidence>
<keyword evidence="1" id="KW-0472">Membrane</keyword>